<evidence type="ECO:0000256" key="7">
    <source>
        <dbReference type="ARBA" id="ARBA00022723"/>
    </source>
</evidence>
<evidence type="ECO:0000256" key="1">
    <source>
        <dbReference type="ARBA" id="ARBA00002180"/>
    </source>
</evidence>
<dbReference type="GO" id="GO:0003964">
    <property type="term" value="F:RNA-directed DNA polymerase activity"/>
    <property type="evidence" value="ECO:0007669"/>
    <property type="project" value="UniProtKB-KW"/>
</dbReference>
<keyword evidence="23" id="KW-1185">Reference proteome</keyword>
<evidence type="ECO:0000313" key="23">
    <source>
        <dbReference type="Proteomes" id="UP000765509"/>
    </source>
</evidence>
<dbReference type="GO" id="GO:0015074">
    <property type="term" value="P:DNA integration"/>
    <property type="evidence" value="ECO:0007669"/>
    <property type="project" value="UniProtKB-KW"/>
</dbReference>
<keyword evidence="5" id="KW-0548">Nucleotidyltransferase</keyword>
<keyword evidence="16" id="KW-0808">Transferase</keyword>
<keyword evidence="17" id="KW-0917">Virion maturation</keyword>
<dbReference type="Proteomes" id="UP000765509">
    <property type="component" value="Unassembled WGS sequence"/>
</dbReference>
<dbReference type="GO" id="GO:0005634">
    <property type="term" value="C:nucleus"/>
    <property type="evidence" value="ECO:0007669"/>
    <property type="project" value="UniProtKB-ARBA"/>
</dbReference>
<evidence type="ECO:0000256" key="11">
    <source>
        <dbReference type="ARBA" id="ARBA00022840"/>
    </source>
</evidence>
<dbReference type="GO" id="GO:0046872">
    <property type="term" value="F:metal ion binding"/>
    <property type="evidence" value="ECO:0007669"/>
    <property type="project" value="UniProtKB-KW"/>
</dbReference>
<evidence type="ECO:0000256" key="16">
    <source>
        <dbReference type="ARBA" id="ARBA00022932"/>
    </source>
</evidence>
<evidence type="ECO:0000256" key="3">
    <source>
        <dbReference type="ARBA" id="ARBA00022612"/>
    </source>
</evidence>
<protein>
    <recommendedName>
        <fullName evidence="21">Integrase catalytic domain-containing protein</fullName>
    </recommendedName>
</protein>
<evidence type="ECO:0000256" key="2">
    <source>
        <dbReference type="ARBA" id="ARBA00022578"/>
    </source>
</evidence>
<dbReference type="GO" id="GO:0005524">
    <property type="term" value="F:ATP binding"/>
    <property type="evidence" value="ECO:0007669"/>
    <property type="project" value="UniProtKB-KW"/>
</dbReference>
<keyword evidence="6" id="KW-0540">Nuclease</keyword>
<evidence type="ECO:0000256" key="17">
    <source>
        <dbReference type="ARBA" id="ARBA00023113"/>
    </source>
</evidence>
<dbReference type="InterPro" id="IPR036397">
    <property type="entry name" value="RNaseH_sf"/>
</dbReference>
<dbReference type="Pfam" id="PF14223">
    <property type="entry name" value="Retrotran_gag_2"/>
    <property type="match status" value="1"/>
</dbReference>
<dbReference type="Pfam" id="PF25597">
    <property type="entry name" value="SH3_retrovirus"/>
    <property type="match status" value="1"/>
</dbReference>
<evidence type="ECO:0000256" key="4">
    <source>
        <dbReference type="ARBA" id="ARBA00022670"/>
    </source>
</evidence>
<dbReference type="SUPFAM" id="SSF53098">
    <property type="entry name" value="Ribonuclease H-like"/>
    <property type="match status" value="1"/>
</dbReference>
<comment type="catalytic activity">
    <reaction evidence="19">
        <text>DNA(n) + a 2'-deoxyribonucleoside 5'-triphosphate = DNA(n+1) + diphosphate</text>
        <dbReference type="Rhea" id="RHEA:22508"/>
        <dbReference type="Rhea" id="RHEA-COMP:17339"/>
        <dbReference type="Rhea" id="RHEA-COMP:17340"/>
        <dbReference type="ChEBI" id="CHEBI:33019"/>
        <dbReference type="ChEBI" id="CHEBI:61560"/>
        <dbReference type="ChEBI" id="CHEBI:173112"/>
        <dbReference type="EC" id="2.7.7.49"/>
    </reaction>
</comment>
<dbReference type="EMBL" id="AVOT02066550">
    <property type="protein sequence ID" value="MBW0558335.1"/>
    <property type="molecule type" value="Genomic_DNA"/>
</dbReference>
<comment type="caution">
    <text evidence="22">The sequence shown here is derived from an EMBL/GenBank/DDBJ whole genome shotgun (WGS) entry which is preliminary data.</text>
</comment>
<keyword evidence="3" id="KW-1188">Viral release from host cell</keyword>
<proteinExistence type="predicted"/>
<evidence type="ECO:0000256" key="5">
    <source>
        <dbReference type="ARBA" id="ARBA00022695"/>
    </source>
</evidence>
<name>A0A9Q3PEI7_9BASI</name>
<feature type="domain" description="Integrase catalytic" evidence="21">
    <location>
        <begin position="420"/>
        <end position="591"/>
    </location>
</feature>
<evidence type="ECO:0000256" key="6">
    <source>
        <dbReference type="ARBA" id="ARBA00022722"/>
    </source>
</evidence>
<evidence type="ECO:0000256" key="10">
    <source>
        <dbReference type="ARBA" id="ARBA00022801"/>
    </source>
</evidence>
<evidence type="ECO:0000256" key="14">
    <source>
        <dbReference type="ARBA" id="ARBA00022908"/>
    </source>
</evidence>
<keyword evidence="18" id="KW-0233">DNA recombination</keyword>
<evidence type="ECO:0000256" key="13">
    <source>
        <dbReference type="ARBA" id="ARBA00022884"/>
    </source>
</evidence>
<reference evidence="22" key="1">
    <citation type="submission" date="2021-03" db="EMBL/GenBank/DDBJ databases">
        <title>Draft genome sequence of rust myrtle Austropuccinia psidii MF-1, a brazilian biotype.</title>
        <authorList>
            <person name="Quecine M.C."/>
            <person name="Pachon D.M.R."/>
            <person name="Bonatelli M.L."/>
            <person name="Correr F.H."/>
            <person name="Franceschini L.M."/>
            <person name="Leite T.F."/>
            <person name="Margarido G.R.A."/>
            <person name="Almeida C.A."/>
            <person name="Ferrarezi J.A."/>
            <person name="Labate C.A."/>
        </authorList>
    </citation>
    <scope>NUCLEOTIDE SEQUENCE</scope>
    <source>
        <strain evidence="22">MF-1</strain>
    </source>
</reference>
<evidence type="ECO:0000256" key="20">
    <source>
        <dbReference type="ARBA" id="ARBA00049244"/>
    </source>
</evidence>
<evidence type="ECO:0000313" key="22">
    <source>
        <dbReference type="EMBL" id="MBW0558335.1"/>
    </source>
</evidence>
<keyword evidence="14" id="KW-0229">DNA integration</keyword>
<dbReference type="InterPro" id="IPR057670">
    <property type="entry name" value="SH3_retrovirus"/>
</dbReference>
<evidence type="ECO:0000256" key="18">
    <source>
        <dbReference type="ARBA" id="ARBA00023172"/>
    </source>
</evidence>
<keyword evidence="11" id="KW-0067">ATP-binding</keyword>
<accession>A0A9Q3PEI7</accession>
<keyword evidence="2" id="KW-0815">Transposition</keyword>
<dbReference type="AlphaFoldDB" id="A0A9Q3PEI7"/>
<dbReference type="PANTHER" id="PTHR42648:SF11">
    <property type="entry name" value="TRANSPOSON TY4-P GAG-POL POLYPROTEIN"/>
    <property type="match status" value="1"/>
</dbReference>
<keyword evidence="10" id="KW-0378">Hydrolase</keyword>
<dbReference type="GO" id="GO:0003887">
    <property type="term" value="F:DNA-directed DNA polymerase activity"/>
    <property type="evidence" value="ECO:0007669"/>
    <property type="project" value="UniProtKB-KW"/>
</dbReference>
<dbReference type="GO" id="GO:0006310">
    <property type="term" value="P:DNA recombination"/>
    <property type="evidence" value="ECO:0007669"/>
    <property type="project" value="UniProtKB-KW"/>
</dbReference>
<gene>
    <name evidence="22" type="ORF">O181_098050</name>
</gene>
<evidence type="ECO:0000256" key="9">
    <source>
        <dbReference type="ARBA" id="ARBA00022759"/>
    </source>
</evidence>
<dbReference type="InterPro" id="IPR001584">
    <property type="entry name" value="Integrase_cat-core"/>
</dbReference>
<dbReference type="InterPro" id="IPR039537">
    <property type="entry name" value="Retrotran_Ty1/copia-like"/>
</dbReference>
<dbReference type="GO" id="GO:0006508">
    <property type="term" value="P:proteolysis"/>
    <property type="evidence" value="ECO:0007669"/>
    <property type="project" value="UniProtKB-KW"/>
</dbReference>
<evidence type="ECO:0000256" key="19">
    <source>
        <dbReference type="ARBA" id="ARBA00048173"/>
    </source>
</evidence>
<keyword evidence="8" id="KW-0547">Nucleotide-binding</keyword>
<dbReference type="OrthoDB" id="783290at2759"/>
<dbReference type="InterPro" id="IPR054722">
    <property type="entry name" value="PolX-like_BBD"/>
</dbReference>
<dbReference type="PROSITE" id="PS50994">
    <property type="entry name" value="INTEGRASE"/>
    <property type="match status" value="1"/>
</dbReference>
<keyword evidence="9" id="KW-0255">Endonuclease</keyword>
<sequence length="649" mass="73966">MNNSDPVNDLRKSIPTLTEENYLEWRLRISIYLRQKKLLTYCNNPITPALDTAKPTKSESNDLDASNEACALITSTLESRTFAKLVNEETSQNSHELWRRINERFASSSFNSKARVWSRFLKVVYQTDLRTFISEFRRCLNEISLVGLEVEDIILAFTILTKLPEEFQPLIEKITLNAEQQGNPDNVLKTLHEMVLKGKALSNEPSKTIALNCETFPSKTVHYCANGKHNPLVKSHGPKKCWQLHLELRQERRTREACSNFTLSRALLTLKENKLTTTSLVLDTGASNHMFNDKHFFSSIKSCSTKISTGCNRSSLKAEAVGTARITDRQGKTWILRNSLYVPALTTNLLSLTNLAASETRIKKEKGHHEVYLDQETKPGFICSITNSVLETKIRLPTNQCYHTKHNNQPWHDRLGHMNAAGVPKLVNGQKENVHLDLCGPIATPTVSGSQYFMIIINRFSKFISVKLLRRKSEAFNQFKEFKNAAENLHSTKIKRIISDGGGEFKNHSFKQLCLESSIEHRFSPAYTPQHNGLSERGNQSIIEKARCLLIQSALPLKFWREAVSTAAFLCNLIPKQGDKKTPFENWHHKKPPLRHLRPFGCKAWIRIPPQLRTHKFAPVSWEGIFLGYENNGSSYRILRSRDQAVVIS</sequence>
<dbReference type="GO" id="GO:0004519">
    <property type="term" value="F:endonuclease activity"/>
    <property type="evidence" value="ECO:0007669"/>
    <property type="project" value="UniProtKB-KW"/>
</dbReference>
<dbReference type="Pfam" id="PF22936">
    <property type="entry name" value="Pol_BBD"/>
    <property type="match status" value="1"/>
</dbReference>
<dbReference type="GO" id="GO:0003723">
    <property type="term" value="F:RNA binding"/>
    <property type="evidence" value="ECO:0007669"/>
    <property type="project" value="UniProtKB-KW"/>
</dbReference>
<comment type="catalytic activity">
    <reaction evidence="20">
        <text>DNA(n) + a 2'-deoxyribonucleoside 5'-triphosphate = DNA(n+1) + diphosphate</text>
        <dbReference type="Rhea" id="RHEA:22508"/>
        <dbReference type="Rhea" id="RHEA-COMP:17339"/>
        <dbReference type="Rhea" id="RHEA-COMP:17340"/>
        <dbReference type="ChEBI" id="CHEBI:33019"/>
        <dbReference type="ChEBI" id="CHEBI:61560"/>
        <dbReference type="ChEBI" id="CHEBI:173112"/>
        <dbReference type="EC" id="2.7.7.7"/>
    </reaction>
</comment>
<keyword evidence="4" id="KW-0645">Protease</keyword>
<dbReference type="InterPro" id="IPR012337">
    <property type="entry name" value="RNaseH-like_sf"/>
</dbReference>
<dbReference type="PANTHER" id="PTHR42648">
    <property type="entry name" value="TRANSPOSASE, PUTATIVE-RELATED"/>
    <property type="match status" value="1"/>
</dbReference>
<keyword evidence="16" id="KW-0239">DNA-directed DNA polymerase</keyword>
<dbReference type="Gene3D" id="3.30.420.10">
    <property type="entry name" value="Ribonuclease H-like superfamily/Ribonuclease H"/>
    <property type="match status" value="1"/>
</dbReference>
<keyword evidence="15" id="KW-0695">RNA-directed DNA polymerase</keyword>
<dbReference type="GO" id="GO:0032196">
    <property type="term" value="P:transposition"/>
    <property type="evidence" value="ECO:0007669"/>
    <property type="project" value="UniProtKB-KW"/>
</dbReference>
<evidence type="ECO:0000256" key="15">
    <source>
        <dbReference type="ARBA" id="ARBA00022918"/>
    </source>
</evidence>
<feature type="non-terminal residue" evidence="22">
    <location>
        <position position="649"/>
    </location>
</feature>
<keyword evidence="12" id="KW-0460">Magnesium</keyword>
<dbReference type="GO" id="GO:0008233">
    <property type="term" value="F:peptidase activity"/>
    <property type="evidence" value="ECO:0007669"/>
    <property type="project" value="UniProtKB-KW"/>
</dbReference>
<keyword evidence="7" id="KW-0479">Metal-binding</keyword>
<comment type="function">
    <text evidence="1">The aspartyl protease (PR) mediates the proteolytic cleavages of the Gag and Gag-Pol polyproteins after assembly of the VLP.</text>
</comment>
<organism evidence="22 23">
    <name type="scientific">Austropuccinia psidii MF-1</name>
    <dbReference type="NCBI Taxonomy" id="1389203"/>
    <lineage>
        <taxon>Eukaryota</taxon>
        <taxon>Fungi</taxon>
        <taxon>Dikarya</taxon>
        <taxon>Basidiomycota</taxon>
        <taxon>Pucciniomycotina</taxon>
        <taxon>Pucciniomycetes</taxon>
        <taxon>Pucciniales</taxon>
        <taxon>Sphaerophragmiaceae</taxon>
        <taxon>Austropuccinia</taxon>
    </lineage>
</organism>
<evidence type="ECO:0000256" key="8">
    <source>
        <dbReference type="ARBA" id="ARBA00022741"/>
    </source>
</evidence>
<keyword evidence="13" id="KW-0694">RNA-binding</keyword>
<evidence type="ECO:0000256" key="12">
    <source>
        <dbReference type="ARBA" id="ARBA00022842"/>
    </source>
</evidence>
<evidence type="ECO:0000259" key="21">
    <source>
        <dbReference type="PROSITE" id="PS50994"/>
    </source>
</evidence>